<dbReference type="InterPro" id="IPR029486">
    <property type="entry name" value="GH97_N"/>
</dbReference>
<dbReference type="InterPro" id="IPR014718">
    <property type="entry name" value="GH-type_carb-bd"/>
</dbReference>
<dbReference type="InterPro" id="IPR013785">
    <property type="entry name" value="Aldolase_TIM"/>
</dbReference>
<name>A0A644UQ15_9ZZZZ</name>
<feature type="domain" description="Glycosyl-hydrolase 97 N-terminal" evidence="4">
    <location>
        <begin position="25"/>
        <end position="286"/>
    </location>
</feature>
<protein>
    <submittedName>
        <fullName evidence="6">Retaining alpha-galactosidase</fullName>
        <ecNumber evidence="6">3.2.1.22</ecNumber>
    </submittedName>
</protein>
<dbReference type="InterPro" id="IPR029483">
    <property type="entry name" value="GH97_C"/>
</dbReference>
<evidence type="ECO:0000256" key="1">
    <source>
        <dbReference type="ARBA" id="ARBA00022801"/>
    </source>
</evidence>
<evidence type="ECO:0000259" key="4">
    <source>
        <dbReference type="Pfam" id="PF14508"/>
    </source>
</evidence>
<comment type="caution">
    <text evidence="6">The sequence shown here is derived from an EMBL/GenBank/DDBJ whole genome shotgun (WGS) entry which is preliminary data.</text>
</comment>
<dbReference type="InterPro" id="IPR017853">
    <property type="entry name" value="GH"/>
</dbReference>
<dbReference type="InterPro" id="IPR019563">
    <property type="entry name" value="GH97_catalytic"/>
</dbReference>
<dbReference type="Gene3D" id="2.70.98.10">
    <property type="match status" value="1"/>
</dbReference>
<dbReference type="InterPro" id="IPR013780">
    <property type="entry name" value="Glyco_hydro_b"/>
</dbReference>
<evidence type="ECO:0000259" key="3">
    <source>
        <dbReference type="Pfam" id="PF10566"/>
    </source>
</evidence>
<organism evidence="6">
    <name type="scientific">bioreactor metagenome</name>
    <dbReference type="NCBI Taxonomy" id="1076179"/>
    <lineage>
        <taxon>unclassified sequences</taxon>
        <taxon>metagenomes</taxon>
        <taxon>ecological metagenomes</taxon>
    </lineage>
</organism>
<dbReference type="InterPro" id="IPR052720">
    <property type="entry name" value="Glycosyl_hydrolase_97"/>
</dbReference>
<dbReference type="Gene3D" id="3.20.20.70">
    <property type="entry name" value="Aldolase class I"/>
    <property type="match status" value="1"/>
</dbReference>
<proteinExistence type="predicted"/>
<dbReference type="EC" id="3.2.1.22" evidence="6"/>
<dbReference type="Gene3D" id="2.60.40.1180">
    <property type="entry name" value="Golgi alpha-mannosidase II"/>
    <property type="match status" value="1"/>
</dbReference>
<dbReference type="Pfam" id="PF10566">
    <property type="entry name" value="Glyco_hydro_97"/>
    <property type="match status" value="1"/>
</dbReference>
<keyword evidence="1 6" id="KW-0378">Hydrolase</keyword>
<gene>
    <name evidence="6" type="ORF">SDC9_27080</name>
</gene>
<dbReference type="EMBL" id="VSSQ01000146">
    <property type="protein sequence ID" value="MPL81166.1"/>
    <property type="molecule type" value="Genomic_DNA"/>
</dbReference>
<keyword evidence="2 6" id="KW-0326">Glycosidase</keyword>
<evidence type="ECO:0000313" key="6">
    <source>
        <dbReference type="EMBL" id="MPL81166.1"/>
    </source>
</evidence>
<accession>A0A644UQ15</accession>
<dbReference type="PANTHER" id="PTHR35803">
    <property type="entry name" value="GLUCAN 1,4-ALPHA-GLUCOSIDASE SUSB-RELATED"/>
    <property type="match status" value="1"/>
</dbReference>
<dbReference type="SUPFAM" id="SSF51445">
    <property type="entry name" value="(Trans)glycosidases"/>
    <property type="match status" value="1"/>
</dbReference>
<dbReference type="AlphaFoldDB" id="A0A644UQ15"/>
<dbReference type="GO" id="GO:0030246">
    <property type="term" value="F:carbohydrate binding"/>
    <property type="evidence" value="ECO:0007669"/>
    <property type="project" value="InterPro"/>
</dbReference>
<feature type="domain" description="Glycosyl-hydrolase 97 catalytic" evidence="3">
    <location>
        <begin position="304"/>
        <end position="457"/>
    </location>
</feature>
<feature type="domain" description="Glycosyl-hydrolase 97 C-terminal oligomerisation" evidence="5">
    <location>
        <begin position="555"/>
        <end position="648"/>
    </location>
</feature>
<dbReference type="Pfam" id="PF14508">
    <property type="entry name" value="GH97_N"/>
    <property type="match status" value="1"/>
</dbReference>
<sequence>MNRLTSYIAAFCFLIVMPVKGQYTVTSPDGKLALKVNPAGNIGFTVFMEGKETCSVSRLGLELASGEALPAPGTKPAIFRSSGLTEYQAVVPVKYRQASYPFNCLELKYRNGPAIEFRVYNDGVAYRFITSRKGMLKVKNEEMRLNFPEGSEVHFPRENSMYSHYERPYLHRPVDSIAPGDFCSLPVLFTAPGKVRVLFTEADLIGYPNAFLKKNTDNGFRAVFPEVVQKALPRGGTSDRSEDIAEQAGYIAETPGGRSFPWRVFAVSQHDASIAGSDLVYRLSRPSELKDTEWIRPGKVAWDWYNANNITGVDFRSGINTETYRYYIDFAAAYGIEYVILDEGWSKTTTNVLETIPEIDLPELIEYAASKQVGIILWLLWHPLNGNEEKILSSYREWGVKGVKVDFMQRADQGMVNSYEKIAAVAAANHLLVDFHGAYKPAGLNRAYPNVLSFEGVMGNENNKWSTYANPEHNVTLPFIRMVAGPMDYTPGAMRNAQKDDFCINFDNPSSLGTRAHQVAMYVIYESPLQMLCDAPSLYLREPEIPAFISRIPVVWDETRVLQGEVGDYILIARRNGDTWYLAAMTDWSPRNLEIGLSFLGEGVYQATIFKDGPNADKNAADYLIRNQNVRRNDKIHFNLAPGGGWTAIVSPAN</sequence>
<evidence type="ECO:0000259" key="5">
    <source>
        <dbReference type="Pfam" id="PF14509"/>
    </source>
</evidence>
<reference evidence="6" key="1">
    <citation type="submission" date="2019-08" db="EMBL/GenBank/DDBJ databases">
        <authorList>
            <person name="Kucharzyk K."/>
            <person name="Murdoch R.W."/>
            <person name="Higgins S."/>
            <person name="Loffler F."/>
        </authorList>
    </citation>
    <scope>NUCLEOTIDE SEQUENCE</scope>
</reference>
<dbReference type="PANTHER" id="PTHR35803:SF2">
    <property type="entry name" value="RETAINING ALPHA-GALACTOSIDASE"/>
    <property type="match status" value="1"/>
</dbReference>
<dbReference type="Pfam" id="PF14509">
    <property type="entry name" value="GH97_C"/>
    <property type="match status" value="1"/>
</dbReference>
<dbReference type="GO" id="GO:0004557">
    <property type="term" value="F:alpha-galactosidase activity"/>
    <property type="evidence" value="ECO:0007669"/>
    <property type="project" value="UniProtKB-EC"/>
</dbReference>
<evidence type="ECO:0000256" key="2">
    <source>
        <dbReference type="ARBA" id="ARBA00023295"/>
    </source>
</evidence>